<dbReference type="Proteomes" id="UP000297453">
    <property type="component" value="Unassembled WGS sequence"/>
</dbReference>
<feature type="binding site" evidence="7">
    <location>
        <position position="33"/>
    </location>
    <ligand>
        <name>UDP-N-acetyl-alpha-D-muramoyl-L-alanyl-D-glutamate</name>
        <dbReference type="ChEBI" id="CHEBI:83900"/>
    </ligand>
</feature>
<dbReference type="GO" id="GO:0008765">
    <property type="term" value="F:UDP-N-acetylmuramoylalanyl-D-glutamate-2,6-diaminopimelate ligase activity"/>
    <property type="evidence" value="ECO:0007669"/>
    <property type="project" value="UniProtKB-UniRule"/>
</dbReference>
<reference evidence="11" key="1">
    <citation type="journal article" date="2019" name="PLoS Negl. Trop. Dis.">
        <title>Revisiting the worldwide diversity of Leptospira species in the environment.</title>
        <authorList>
            <person name="Vincent A.T."/>
            <person name="Schiettekatte O."/>
            <person name="Bourhy P."/>
            <person name="Veyrier F.J."/>
            <person name="Picardeau M."/>
        </authorList>
    </citation>
    <scope>NUCLEOTIDE SEQUENCE [LARGE SCALE GENOMIC DNA]</scope>
    <source>
        <strain evidence="11">SSS9</strain>
    </source>
</reference>
<evidence type="ECO:0000256" key="2">
    <source>
        <dbReference type="ARBA" id="ARBA00022598"/>
    </source>
</evidence>
<dbReference type="Pfam" id="PF08245">
    <property type="entry name" value="Mur_ligase_M"/>
    <property type="match status" value="1"/>
</dbReference>
<keyword evidence="7" id="KW-0460">Magnesium</keyword>
<dbReference type="InterPro" id="IPR005761">
    <property type="entry name" value="UDP-N-AcMur-Glu-dNH2Pim_ligase"/>
</dbReference>
<dbReference type="AlphaFoldDB" id="A0A4R9G892"/>
<dbReference type="Gene3D" id="3.40.1190.10">
    <property type="entry name" value="Mur-like, catalytic domain"/>
    <property type="match status" value="1"/>
</dbReference>
<comment type="cofactor">
    <cofactor evidence="7">
        <name>Mg(2+)</name>
        <dbReference type="ChEBI" id="CHEBI:18420"/>
    </cofactor>
</comment>
<dbReference type="EMBL" id="RQEP01000005">
    <property type="protein sequence ID" value="TGK07876.1"/>
    <property type="molecule type" value="Genomic_DNA"/>
</dbReference>
<feature type="binding site" evidence="7">
    <location>
        <position position="468"/>
    </location>
    <ligand>
        <name>meso-2,6-diaminopimelate</name>
        <dbReference type="ChEBI" id="CHEBI:57791"/>
    </ligand>
</feature>
<feature type="binding site" evidence="7">
    <location>
        <position position="392"/>
    </location>
    <ligand>
        <name>meso-2,6-diaminopimelate</name>
        <dbReference type="ChEBI" id="CHEBI:57791"/>
    </ligand>
</feature>
<evidence type="ECO:0000313" key="11">
    <source>
        <dbReference type="EMBL" id="TGK07876.1"/>
    </source>
</evidence>
<proteinExistence type="inferred from homology"/>
<keyword evidence="5 7" id="KW-0067">ATP-binding</keyword>
<dbReference type="GO" id="GO:0071555">
    <property type="term" value="P:cell wall organization"/>
    <property type="evidence" value="ECO:0007669"/>
    <property type="project" value="UniProtKB-KW"/>
</dbReference>
<evidence type="ECO:0000313" key="12">
    <source>
        <dbReference type="Proteomes" id="UP000297453"/>
    </source>
</evidence>
<sequence length="499" mass="54677">MKISEVLDLFPEIKLEDPKPNTEEEISFVRTDSRKLNASDLFCVPLSLGEKGIEYAKNSSSRFVLISNTFEISKLENKVLLKSSVDPESLAGPIASRILGDPSSKMKVIGVTGTNGKTSLTHILAFLGESQGKSCGIIGTTGVKFKGRVVDTGYTTPDPASLQEILLEMSKDGVEYVFIETSSHGLKLGRTNGIRFKAGIFSNLTQDHLDFHPSMQDYLESKALLFSSLSSYENTFGVFDSEAPGGKDFASILPKIAPNLPVFALGSGEGEISVQDPNFSLERTVYNIDLPSTWKGNTEVVTNLLGGFNIRNTALAFVTSLALGWEKEKLLSSLKSIPQIPGRFQIYYSPDKTRMAVVDYAHTPDALENILRSIRESRPKELIALFGCGGDRDRTKRPKMGKIAQDLADKVILTSDNPRTESPESILDDIQEGFTGGYLPFLREADRAAAIRFGISALAEGACLLVAGKGHEDYQIIGKEKRHFDDGEEIRKAFDSEQK</sequence>
<dbReference type="SUPFAM" id="SSF53623">
    <property type="entry name" value="MurD-like peptide ligases, catalytic domain"/>
    <property type="match status" value="1"/>
</dbReference>
<keyword evidence="6 7" id="KW-0131">Cell cycle</keyword>
<dbReference type="HAMAP" id="MF_00208">
    <property type="entry name" value="MurE"/>
    <property type="match status" value="1"/>
</dbReference>
<dbReference type="Pfam" id="PF02875">
    <property type="entry name" value="Mur_ligase_C"/>
    <property type="match status" value="1"/>
</dbReference>
<dbReference type="PANTHER" id="PTHR23135">
    <property type="entry name" value="MUR LIGASE FAMILY MEMBER"/>
    <property type="match status" value="1"/>
</dbReference>
<dbReference type="InterPro" id="IPR036615">
    <property type="entry name" value="Mur_ligase_C_dom_sf"/>
</dbReference>
<dbReference type="Gene3D" id="3.90.190.20">
    <property type="entry name" value="Mur ligase, C-terminal domain"/>
    <property type="match status" value="1"/>
</dbReference>
<feature type="domain" description="Mur ligase central" evidence="10">
    <location>
        <begin position="111"/>
        <end position="318"/>
    </location>
</feature>
<protein>
    <recommendedName>
        <fullName evidence="7">UDP-N-acetylmuramoyl-L-alanyl-D-glutamate--2,6-diaminopimelate ligase</fullName>
        <ecNumber evidence="7">6.3.2.13</ecNumber>
    </recommendedName>
    <alternativeName>
        <fullName evidence="7">Meso-A2pm-adding enzyme</fullName>
    </alternativeName>
    <alternativeName>
        <fullName evidence="7">Meso-diaminopimelate-adding enzyme</fullName>
    </alternativeName>
    <alternativeName>
        <fullName evidence="7">UDP-MurNAc-L-Ala-D-Glu:meso-diaminopimelate ligase</fullName>
    </alternativeName>
    <alternativeName>
        <fullName evidence="7">UDP-MurNAc-tripeptide synthetase</fullName>
    </alternativeName>
    <alternativeName>
        <fullName evidence="7">UDP-N-acetylmuramyl-tripeptide synthetase</fullName>
    </alternativeName>
</protein>
<comment type="caution">
    <text evidence="11">The sequence shown here is derived from an EMBL/GenBank/DDBJ whole genome shotgun (WGS) entry which is preliminary data.</text>
</comment>
<dbReference type="PANTHER" id="PTHR23135:SF4">
    <property type="entry name" value="UDP-N-ACETYLMURAMOYL-L-ALANYL-D-GLUTAMATE--2,6-DIAMINOPIMELATE LIGASE MURE HOMOLOG, CHLOROPLASTIC"/>
    <property type="match status" value="1"/>
</dbReference>
<keyword evidence="12" id="KW-1185">Reference proteome</keyword>
<comment type="PTM">
    <text evidence="7">Carboxylation is probably crucial for Mg(2+) binding and, consequently, for the gamma-phosphate positioning of ATP.</text>
</comment>
<dbReference type="OrthoDB" id="9800958at2"/>
<comment type="catalytic activity">
    <reaction evidence="7">
        <text>UDP-N-acetyl-alpha-D-muramoyl-L-alanyl-D-glutamate + meso-2,6-diaminopimelate + ATP = UDP-N-acetyl-alpha-D-muramoyl-L-alanyl-gamma-D-glutamyl-meso-2,6-diaminopimelate + ADP + phosphate + H(+)</text>
        <dbReference type="Rhea" id="RHEA:23676"/>
        <dbReference type="ChEBI" id="CHEBI:15378"/>
        <dbReference type="ChEBI" id="CHEBI:30616"/>
        <dbReference type="ChEBI" id="CHEBI:43474"/>
        <dbReference type="ChEBI" id="CHEBI:57791"/>
        <dbReference type="ChEBI" id="CHEBI:83900"/>
        <dbReference type="ChEBI" id="CHEBI:83905"/>
        <dbReference type="ChEBI" id="CHEBI:456216"/>
        <dbReference type="EC" id="6.3.2.13"/>
    </reaction>
</comment>
<evidence type="ECO:0000259" key="9">
    <source>
        <dbReference type="Pfam" id="PF02875"/>
    </source>
</evidence>
<evidence type="ECO:0000256" key="4">
    <source>
        <dbReference type="ARBA" id="ARBA00022741"/>
    </source>
</evidence>
<comment type="similarity">
    <text evidence="1 7">Belongs to the MurCDEF family. MurE subfamily.</text>
</comment>
<comment type="caution">
    <text evidence="7">Lacks conserved residue(s) required for the propagation of feature annotation.</text>
</comment>
<dbReference type="UniPathway" id="UPA00219"/>
<keyword evidence="7 8" id="KW-0961">Cell wall biogenesis/degradation</keyword>
<gene>
    <name evidence="7" type="primary">murE</name>
    <name evidence="11" type="ORF">EHO59_07220</name>
</gene>
<dbReference type="GO" id="GO:0005737">
    <property type="term" value="C:cytoplasm"/>
    <property type="evidence" value="ECO:0007669"/>
    <property type="project" value="UniProtKB-SubCell"/>
</dbReference>
<dbReference type="GO" id="GO:0000287">
    <property type="term" value="F:magnesium ion binding"/>
    <property type="evidence" value="ECO:0007669"/>
    <property type="project" value="UniProtKB-UniRule"/>
</dbReference>
<accession>A0A4R9G892</accession>
<feature type="binding site" evidence="7">
    <location>
        <begin position="113"/>
        <end position="119"/>
    </location>
    <ligand>
        <name>ATP</name>
        <dbReference type="ChEBI" id="CHEBI:30616"/>
    </ligand>
</feature>
<feature type="binding site" evidence="7">
    <location>
        <position position="472"/>
    </location>
    <ligand>
        <name>meso-2,6-diaminopimelate</name>
        <dbReference type="ChEBI" id="CHEBI:57791"/>
    </ligand>
</feature>
<dbReference type="NCBIfam" id="NF001126">
    <property type="entry name" value="PRK00139.1-4"/>
    <property type="match status" value="1"/>
</dbReference>
<feature type="binding site" evidence="7">
    <location>
        <position position="190"/>
    </location>
    <ligand>
        <name>UDP-N-acetyl-alpha-D-muramoyl-L-alanyl-D-glutamate</name>
        <dbReference type="ChEBI" id="CHEBI:83900"/>
    </ligand>
</feature>
<comment type="subcellular location">
    <subcellularLocation>
        <location evidence="7 8">Cytoplasm</location>
    </subcellularLocation>
</comment>
<evidence type="ECO:0000256" key="5">
    <source>
        <dbReference type="ARBA" id="ARBA00022840"/>
    </source>
</evidence>
<organism evidence="11 12">
    <name type="scientific">Leptospira semungkisensis</name>
    <dbReference type="NCBI Taxonomy" id="2484985"/>
    <lineage>
        <taxon>Bacteria</taxon>
        <taxon>Pseudomonadati</taxon>
        <taxon>Spirochaetota</taxon>
        <taxon>Spirochaetia</taxon>
        <taxon>Leptospirales</taxon>
        <taxon>Leptospiraceae</taxon>
        <taxon>Leptospira</taxon>
    </lineage>
</organism>
<feature type="short sequence motif" description="Meso-diaminopimelate recognition motif" evidence="7">
    <location>
        <begin position="416"/>
        <end position="419"/>
    </location>
</feature>
<feature type="binding site" evidence="7">
    <location>
        <begin position="155"/>
        <end position="156"/>
    </location>
    <ligand>
        <name>UDP-N-acetyl-alpha-D-muramoyl-L-alanyl-D-glutamate</name>
        <dbReference type="ChEBI" id="CHEBI:83900"/>
    </ligand>
</feature>
<feature type="modified residue" description="N6-carboxylysine" evidence="7">
    <location>
        <position position="222"/>
    </location>
</feature>
<feature type="domain" description="Mur ligase C-terminal" evidence="9">
    <location>
        <begin position="342"/>
        <end position="470"/>
    </location>
</feature>
<keyword evidence="4 7" id="KW-0547">Nucleotide-binding</keyword>
<evidence type="ECO:0000256" key="7">
    <source>
        <dbReference type="HAMAP-Rule" id="MF_00208"/>
    </source>
</evidence>
<dbReference type="NCBIfam" id="TIGR01085">
    <property type="entry name" value="murE"/>
    <property type="match status" value="1"/>
</dbReference>
<comment type="function">
    <text evidence="7">Catalyzes the addition of meso-diaminopimelic acid to the nucleotide precursor UDP-N-acetylmuramoyl-L-alanyl-D-glutamate (UMAG) in the biosynthesis of bacterial cell-wall peptidoglycan.</text>
</comment>
<evidence type="ECO:0000259" key="10">
    <source>
        <dbReference type="Pfam" id="PF08245"/>
    </source>
</evidence>
<keyword evidence="7 8" id="KW-0133">Cell shape</keyword>
<feature type="binding site" evidence="7">
    <location>
        <position position="182"/>
    </location>
    <ligand>
        <name>UDP-N-acetyl-alpha-D-muramoyl-L-alanyl-D-glutamate</name>
        <dbReference type="ChEBI" id="CHEBI:83900"/>
    </ligand>
</feature>
<dbReference type="GO" id="GO:0009252">
    <property type="term" value="P:peptidoglycan biosynthetic process"/>
    <property type="evidence" value="ECO:0007669"/>
    <property type="project" value="UniProtKB-UniRule"/>
</dbReference>
<dbReference type="GO" id="GO:0051301">
    <property type="term" value="P:cell division"/>
    <property type="evidence" value="ECO:0007669"/>
    <property type="project" value="UniProtKB-KW"/>
</dbReference>
<dbReference type="InterPro" id="IPR013221">
    <property type="entry name" value="Mur_ligase_cen"/>
</dbReference>
<keyword evidence="7 8" id="KW-0573">Peptidoglycan synthesis</keyword>
<evidence type="ECO:0000256" key="8">
    <source>
        <dbReference type="RuleBase" id="RU004135"/>
    </source>
</evidence>
<keyword evidence="2 7" id="KW-0436">Ligase</keyword>
<evidence type="ECO:0000256" key="1">
    <source>
        <dbReference type="ARBA" id="ARBA00005898"/>
    </source>
</evidence>
<dbReference type="SUPFAM" id="SSF53244">
    <property type="entry name" value="MurD-like peptide ligases, peptide-binding domain"/>
    <property type="match status" value="1"/>
</dbReference>
<keyword evidence="3 7" id="KW-0132">Cell division</keyword>
<dbReference type="InterPro" id="IPR036565">
    <property type="entry name" value="Mur-like_cat_sf"/>
</dbReference>
<dbReference type="GO" id="GO:0005524">
    <property type="term" value="F:ATP binding"/>
    <property type="evidence" value="ECO:0007669"/>
    <property type="project" value="UniProtKB-UniRule"/>
</dbReference>
<dbReference type="GO" id="GO:0008360">
    <property type="term" value="P:regulation of cell shape"/>
    <property type="evidence" value="ECO:0007669"/>
    <property type="project" value="UniProtKB-KW"/>
</dbReference>
<keyword evidence="7" id="KW-0963">Cytoplasm</keyword>
<name>A0A4R9G892_9LEPT</name>
<comment type="pathway">
    <text evidence="7 8">Cell wall biogenesis; peptidoglycan biosynthesis.</text>
</comment>
<evidence type="ECO:0000256" key="3">
    <source>
        <dbReference type="ARBA" id="ARBA00022618"/>
    </source>
</evidence>
<feature type="binding site" evidence="7">
    <location>
        <begin position="416"/>
        <end position="419"/>
    </location>
    <ligand>
        <name>meso-2,6-diaminopimelate</name>
        <dbReference type="ChEBI" id="CHEBI:57791"/>
    </ligand>
</feature>
<evidence type="ECO:0000256" key="6">
    <source>
        <dbReference type="ARBA" id="ARBA00023306"/>
    </source>
</evidence>
<dbReference type="InterPro" id="IPR004101">
    <property type="entry name" value="Mur_ligase_C"/>
</dbReference>
<dbReference type="EC" id="6.3.2.13" evidence="7"/>